<name>A0A2S2QSH5_9HEMI</name>
<dbReference type="AlphaFoldDB" id="A0A2S2QSH5"/>
<evidence type="ECO:0000313" key="1">
    <source>
        <dbReference type="EMBL" id="MBY80717.1"/>
    </source>
</evidence>
<protein>
    <submittedName>
        <fullName evidence="1">Uncharacterized protein</fullName>
    </submittedName>
</protein>
<organism evidence="1">
    <name type="scientific">Sipha flava</name>
    <name type="common">yellow sugarcane aphid</name>
    <dbReference type="NCBI Taxonomy" id="143950"/>
    <lineage>
        <taxon>Eukaryota</taxon>
        <taxon>Metazoa</taxon>
        <taxon>Ecdysozoa</taxon>
        <taxon>Arthropoda</taxon>
        <taxon>Hexapoda</taxon>
        <taxon>Insecta</taxon>
        <taxon>Pterygota</taxon>
        <taxon>Neoptera</taxon>
        <taxon>Paraneoptera</taxon>
        <taxon>Hemiptera</taxon>
        <taxon>Sternorrhyncha</taxon>
        <taxon>Aphidomorpha</taxon>
        <taxon>Aphidoidea</taxon>
        <taxon>Aphididae</taxon>
        <taxon>Sipha</taxon>
    </lineage>
</organism>
<accession>A0A2S2QSH5</accession>
<reference evidence="1" key="1">
    <citation type="submission" date="2018-04" db="EMBL/GenBank/DDBJ databases">
        <title>Transcriptome assembly of Sipha flava.</title>
        <authorList>
            <person name="Scully E.D."/>
            <person name="Geib S.M."/>
            <person name="Palmer N.A."/>
            <person name="Koch K."/>
            <person name="Bradshaw J."/>
            <person name="Heng-Moss T."/>
            <person name="Sarath G."/>
        </authorList>
    </citation>
    <scope>NUCLEOTIDE SEQUENCE</scope>
</reference>
<dbReference type="EMBL" id="GGMS01011514">
    <property type="protein sequence ID" value="MBY80717.1"/>
    <property type="molecule type" value="Transcribed_RNA"/>
</dbReference>
<proteinExistence type="predicted"/>
<gene>
    <name evidence="1" type="ORF">g.158637</name>
</gene>
<sequence length="121" mass="13546">MSFLYFLSPRTQRVRTTIAIIEYVIVLNIANVIGQNGLCNTYTRAHSCAPRSYTCAAHVSIFVSVLARRKCTCPCRGHGFTHRYPALVNSIASRRQESDSHITRSTDNAFALYTINATAHH</sequence>